<evidence type="ECO:0000313" key="2">
    <source>
        <dbReference type="EMBL" id="MFD1249708.1"/>
    </source>
</evidence>
<evidence type="ECO:0000259" key="1">
    <source>
        <dbReference type="Pfam" id="PF01402"/>
    </source>
</evidence>
<dbReference type="Pfam" id="PF01402">
    <property type="entry name" value="RHH_1"/>
    <property type="match status" value="1"/>
</dbReference>
<protein>
    <submittedName>
        <fullName evidence="2">Ribbon-helix-helix protein, CopG family</fullName>
    </submittedName>
</protein>
<comment type="caution">
    <text evidence="2">The sequence shown here is derived from an EMBL/GenBank/DDBJ whole genome shotgun (WGS) entry which is preliminary data.</text>
</comment>
<dbReference type="RefSeq" id="WP_367918700.1">
    <property type="nucleotide sequence ID" value="NZ_BAABAC010000014.1"/>
</dbReference>
<keyword evidence="3" id="KW-1185">Reference proteome</keyword>
<dbReference type="EMBL" id="JBHTLX010000022">
    <property type="protein sequence ID" value="MFD1249708.1"/>
    <property type="molecule type" value="Genomic_DNA"/>
</dbReference>
<proteinExistence type="predicted"/>
<feature type="domain" description="Ribbon-helix-helix protein CopG" evidence="1">
    <location>
        <begin position="6"/>
        <end position="39"/>
    </location>
</feature>
<dbReference type="Proteomes" id="UP001597229">
    <property type="component" value="Unassembled WGS sequence"/>
</dbReference>
<sequence length="71" mass="7840">MTVMAFTLRTDAELDAALAELAEAQHLSKQEVVRKAVLEMHQRAQHKQRVAGASAAARERWGDVLDRLGSV</sequence>
<accession>A0ABW3W336</accession>
<reference evidence="3" key="1">
    <citation type="journal article" date="2019" name="Int. J. Syst. Evol. Microbiol.">
        <title>The Global Catalogue of Microorganisms (GCM) 10K type strain sequencing project: providing services to taxonomists for standard genome sequencing and annotation.</title>
        <authorList>
            <consortium name="The Broad Institute Genomics Platform"/>
            <consortium name="The Broad Institute Genome Sequencing Center for Infectious Disease"/>
            <person name="Wu L."/>
            <person name="Ma J."/>
        </authorList>
    </citation>
    <scope>NUCLEOTIDE SEQUENCE [LARGE SCALE GENOMIC DNA]</scope>
    <source>
        <strain evidence="3">CCUG 52478</strain>
    </source>
</reference>
<name>A0ABW3W336_9ACTN</name>
<organism evidence="2 3">
    <name type="scientific">Nocardioides ginsengisoli</name>
    <dbReference type="NCBI Taxonomy" id="363868"/>
    <lineage>
        <taxon>Bacteria</taxon>
        <taxon>Bacillati</taxon>
        <taxon>Actinomycetota</taxon>
        <taxon>Actinomycetes</taxon>
        <taxon>Propionibacteriales</taxon>
        <taxon>Nocardioidaceae</taxon>
        <taxon>Nocardioides</taxon>
    </lineage>
</organism>
<dbReference type="InterPro" id="IPR002145">
    <property type="entry name" value="CopG"/>
</dbReference>
<evidence type="ECO:0000313" key="3">
    <source>
        <dbReference type="Proteomes" id="UP001597229"/>
    </source>
</evidence>
<gene>
    <name evidence="2" type="ORF">ACFQ3F_18060</name>
</gene>